<dbReference type="PANTHER" id="PTHR43575:SF1">
    <property type="entry name" value="PROTEIN ABCI7, CHLOROPLASTIC"/>
    <property type="match status" value="1"/>
</dbReference>
<feature type="domain" description="SUF system FeS cluster assembly SufBD core" evidence="2">
    <location>
        <begin position="179"/>
        <end position="408"/>
    </location>
</feature>
<gene>
    <name evidence="4" type="ORF">DFQ59_10448</name>
</gene>
<reference evidence="4 5" key="1">
    <citation type="submission" date="2018-07" db="EMBL/GenBank/DDBJ databases">
        <title>Genomic Encyclopedia of Type Strains, Phase IV (KMG-IV): sequencing the most valuable type-strain genomes for metagenomic binning, comparative biology and taxonomic classification.</title>
        <authorList>
            <person name="Goeker M."/>
        </authorList>
    </citation>
    <scope>NUCLEOTIDE SEQUENCE [LARGE SCALE GENOMIC DNA]</scope>
    <source>
        <strain evidence="4 5">DSM 26407</strain>
    </source>
</reference>
<dbReference type="NCBIfam" id="TIGR01981">
    <property type="entry name" value="sufD"/>
    <property type="match status" value="1"/>
</dbReference>
<organism evidence="4 5">
    <name type="scientific">Thioalbus denitrificans</name>
    <dbReference type="NCBI Taxonomy" id="547122"/>
    <lineage>
        <taxon>Bacteria</taxon>
        <taxon>Pseudomonadati</taxon>
        <taxon>Pseudomonadota</taxon>
        <taxon>Gammaproteobacteria</taxon>
        <taxon>Chromatiales</taxon>
        <taxon>Ectothiorhodospiraceae</taxon>
        <taxon>Thioalbus</taxon>
    </lineage>
</organism>
<dbReference type="InterPro" id="IPR011542">
    <property type="entry name" value="SUF_FeS_clus_asmbl_SufD"/>
</dbReference>
<keyword evidence="5" id="KW-1185">Reference proteome</keyword>
<dbReference type="PANTHER" id="PTHR43575">
    <property type="entry name" value="PROTEIN ABCI7, CHLOROPLASTIC"/>
    <property type="match status" value="1"/>
</dbReference>
<accession>A0A369C9A2</accession>
<protein>
    <submittedName>
        <fullName evidence="4">Iron-regulated ABC transporter permease protein SufD</fullName>
    </submittedName>
</protein>
<dbReference type="Proteomes" id="UP000252707">
    <property type="component" value="Unassembled WGS sequence"/>
</dbReference>
<dbReference type="Pfam" id="PF19295">
    <property type="entry name" value="SufBD_N"/>
    <property type="match status" value="1"/>
</dbReference>
<comment type="caution">
    <text evidence="4">The sequence shown here is derived from an EMBL/GenBank/DDBJ whole genome shotgun (WGS) entry which is preliminary data.</text>
</comment>
<evidence type="ECO:0000313" key="4">
    <source>
        <dbReference type="EMBL" id="RCX30612.1"/>
    </source>
</evidence>
<evidence type="ECO:0000259" key="2">
    <source>
        <dbReference type="Pfam" id="PF01458"/>
    </source>
</evidence>
<dbReference type="Pfam" id="PF01458">
    <property type="entry name" value="SUFBD_core"/>
    <property type="match status" value="1"/>
</dbReference>
<feature type="domain" description="SUF system FeS cluster assembly SufBD N-terminal" evidence="3">
    <location>
        <begin position="8"/>
        <end position="173"/>
    </location>
</feature>
<dbReference type="InterPro" id="IPR045595">
    <property type="entry name" value="SufBD_N"/>
</dbReference>
<dbReference type="AlphaFoldDB" id="A0A369C9A2"/>
<dbReference type="SUPFAM" id="SSF101960">
    <property type="entry name" value="Stabilizer of iron transporter SufD"/>
    <property type="match status" value="1"/>
</dbReference>
<evidence type="ECO:0000313" key="5">
    <source>
        <dbReference type="Proteomes" id="UP000252707"/>
    </source>
</evidence>
<comment type="similarity">
    <text evidence="1">Belongs to the iron-sulfur cluster assembly SufBD family.</text>
</comment>
<dbReference type="EMBL" id="QPJY01000004">
    <property type="protein sequence ID" value="RCX30612.1"/>
    <property type="molecule type" value="Genomic_DNA"/>
</dbReference>
<proteinExistence type="inferred from homology"/>
<evidence type="ECO:0000256" key="1">
    <source>
        <dbReference type="ARBA" id="ARBA00043967"/>
    </source>
</evidence>
<dbReference type="InterPro" id="IPR055346">
    <property type="entry name" value="Fe-S_cluster_assembly_SufBD"/>
</dbReference>
<dbReference type="InterPro" id="IPR000825">
    <property type="entry name" value="SUF_FeS_clus_asmbl_SufBD_core"/>
</dbReference>
<sequence>MTATSKAAIHYLEQFRERQPELSGQGLVWLDGLRRNALEHLAATGFPTLRDEAWKYTNVSSITGQVFTPAAPGTAVPDRAQIESLLQLRLDGPRLVFVNGHYRPELSNLPGLGASVRVRPLAAVLAEQGESLRPHLAWLPEDGSGFTALNTAFMSDGACIELAPGARIEEPLHLVFVGGEGALASPRNLVIAGAESSATVVEEYVGPEGSRYLTNTHTRISLAEKAQLVHYRLNRESLRAFHVGELRIRQAAGSRLVSTAVALGGLISRAEVRVDFSGEGAETRLNGLYVASGRQHTDHHLHIDHRLPGCTSEQFFKGVLDGAARGVFSGRVVVHPDAQHTDARQSNKSLLLSRNAEMDARPQLEIYADDVKCAHGATVGQLDRDALFYLRARGVGEAEARRLLIHAFVGDVLARVPLVPLRQALERLLWSRLDRQEAAGA</sequence>
<name>A0A369C9A2_9GAMM</name>
<dbReference type="RefSeq" id="WP_114279605.1">
    <property type="nucleotide sequence ID" value="NZ_QPJY01000004.1"/>
</dbReference>
<dbReference type="GO" id="GO:0016226">
    <property type="term" value="P:iron-sulfur cluster assembly"/>
    <property type="evidence" value="ECO:0007669"/>
    <property type="project" value="InterPro"/>
</dbReference>
<dbReference type="InterPro" id="IPR037284">
    <property type="entry name" value="SUF_FeS_clus_asmbl_SufBD_sf"/>
</dbReference>
<evidence type="ECO:0000259" key="3">
    <source>
        <dbReference type="Pfam" id="PF19295"/>
    </source>
</evidence>
<dbReference type="OrthoDB" id="9768262at2"/>